<evidence type="ECO:0000313" key="4">
    <source>
        <dbReference type="Proteomes" id="UP001054889"/>
    </source>
</evidence>
<dbReference type="InterPro" id="IPR013783">
    <property type="entry name" value="Ig-like_fold"/>
</dbReference>
<protein>
    <recommendedName>
        <fullName evidence="2">Fibronectin type-III domain-containing protein</fullName>
    </recommendedName>
</protein>
<dbReference type="GO" id="GO:0010048">
    <property type="term" value="P:vernalization response"/>
    <property type="evidence" value="ECO:0007669"/>
    <property type="project" value="InterPro"/>
</dbReference>
<dbReference type="InterPro" id="IPR056990">
    <property type="entry name" value="VIN3-like_C"/>
</dbReference>
<comment type="caution">
    <text evidence="3">The sequence shown here is derived from an EMBL/GenBank/DDBJ whole genome shotgun (WGS) entry which is preliminary data.</text>
</comment>
<dbReference type="Pfam" id="PF23380">
    <property type="entry name" value="VIN3_C"/>
    <property type="match status" value="1"/>
</dbReference>
<dbReference type="InterPro" id="IPR044514">
    <property type="entry name" value="VIN3-like"/>
</dbReference>
<evidence type="ECO:0000313" key="3">
    <source>
        <dbReference type="EMBL" id="GJM94584.1"/>
    </source>
</evidence>
<gene>
    <name evidence="3" type="primary">ga11242</name>
    <name evidence="3" type="ORF">PR202_ga11242</name>
</gene>
<dbReference type="PROSITE" id="PS50853">
    <property type="entry name" value="FN3"/>
    <property type="match status" value="1"/>
</dbReference>
<dbReference type="InterPro" id="IPR003961">
    <property type="entry name" value="FN3_dom"/>
</dbReference>
<organism evidence="3 4">
    <name type="scientific">Eleusine coracana subsp. coracana</name>
    <dbReference type="NCBI Taxonomy" id="191504"/>
    <lineage>
        <taxon>Eukaryota</taxon>
        <taxon>Viridiplantae</taxon>
        <taxon>Streptophyta</taxon>
        <taxon>Embryophyta</taxon>
        <taxon>Tracheophyta</taxon>
        <taxon>Spermatophyta</taxon>
        <taxon>Magnoliopsida</taxon>
        <taxon>Liliopsida</taxon>
        <taxon>Poales</taxon>
        <taxon>Poaceae</taxon>
        <taxon>PACMAD clade</taxon>
        <taxon>Chloridoideae</taxon>
        <taxon>Cynodonteae</taxon>
        <taxon>Eleusininae</taxon>
        <taxon>Eleusine</taxon>
    </lineage>
</organism>
<sequence>MGHGRTALILAVGSEADGLDLSHAKEKLESEVGPLDGMSAKMARGIVSRSSAGIDVQKLCSAAIEKADEWLSSPNLHLQDSLPAACKLRFADVTSSSLIVILKETSSSDTIKGYKFWYWKSREQPSMEKPVIVPKDERQILVFNLSPCTEYSFRAISFTNDDGILGHSESRCYTGSKEIPFKPATQNAAGTGSQMQRRDRNESFKSKVFKIRNIWKTFQEKWGEEGCFEGCCENMHEGSCSRSATEAEQPGSSEQELLSGACRKLRFNPSSVPDLNAEAPMAMDCSTEKQYYHSKKRLLRSSDSGDSETCAVGRNVEPPAVESRPDGKLRQLSNGCVQDDASAICRGKQISNTRQLSEDYEHCIKVIRQLECNGHIESDFRKKLLTWYSLRSTDQERRAVTTFIKTLGEEPSGLAEQLVDCFGEIINCKKPRTGFCSKLWH</sequence>
<dbReference type="SUPFAM" id="SSF49265">
    <property type="entry name" value="Fibronectin type III"/>
    <property type="match status" value="1"/>
</dbReference>
<feature type="domain" description="Fibronectin type-III" evidence="2">
    <location>
        <begin position="84"/>
        <end position="179"/>
    </location>
</feature>
<accession>A0AAV5C961</accession>
<dbReference type="Gene3D" id="2.60.40.10">
    <property type="entry name" value="Immunoglobulins"/>
    <property type="match status" value="1"/>
</dbReference>
<dbReference type="PANTHER" id="PTHR46286">
    <property type="entry name" value="VIN3-LIKE PROTEIN 2-RELATED"/>
    <property type="match status" value="1"/>
</dbReference>
<evidence type="ECO:0000259" key="2">
    <source>
        <dbReference type="PROSITE" id="PS50853"/>
    </source>
</evidence>
<name>A0AAV5C961_ELECO</name>
<dbReference type="Pfam" id="PF23376">
    <property type="entry name" value="Fn3_VIN3"/>
    <property type="match status" value="1"/>
</dbReference>
<dbReference type="EMBL" id="BQKI01000005">
    <property type="protein sequence ID" value="GJM94584.1"/>
    <property type="molecule type" value="Genomic_DNA"/>
</dbReference>
<dbReference type="AlphaFoldDB" id="A0AAV5C961"/>
<evidence type="ECO:0000256" key="1">
    <source>
        <dbReference type="SAM" id="MobiDB-lite"/>
    </source>
</evidence>
<dbReference type="InterPro" id="IPR058585">
    <property type="entry name" value="Fn3_VIN3"/>
</dbReference>
<keyword evidence="4" id="KW-1185">Reference proteome</keyword>
<reference evidence="3" key="1">
    <citation type="journal article" date="2018" name="DNA Res.">
        <title>Multiple hybrid de novo genome assembly of finger millet, an orphan allotetraploid crop.</title>
        <authorList>
            <person name="Hatakeyama M."/>
            <person name="Aluri S."/>
            <person name="Balachadran M.T."/>
            <person name="Sivarajan S.R."/>
            <person name="Patrignani A."/>
            <person name="Gruter S."/>
            <person name="Poveda L."/>
            <person name="Shimizu-Inatsugi R."/>
            <person name="Baeten J."/>
            <person name="Francoijs K.J."/>
            <person name="Nataraja K.N."/>
            <person name="Reddy Y.A.N."/>
            <person name="Phadnis S."/>
            <person name="Ravikumar R.L."/>
            <person name="Schlapbach R."/>
            <person name="Sreeman S.M."/>
            <person name="Shimizu K.K."/>
        </authorList>
    </citation>
    <scope>NUCLEOTIDE SEQUENCE</scope>
</reference>
<dbReference type="GO" id="GO:0040029">
    <property type="term" value="P:epigenetic regulation of gene expression"/>
    <property type="evidence" value="ECO:0007669"/>
    <property type="project" value="InterPro"/>
</dbReference>
<dbReference type="InterPro" id="IPR036116">
    <property type="entry name" value="FN3_sf"/>
</dbReference>
<reference evidence="3" key="2">
    <citation type="submission" date="2021-12" db="EMBL/GenBank/DDBJ databases">
        <title>Resequencing data analysis of finger millet.</title>
        <authorList>
            <person name="Hatakeyama M."/>
            <person name="Aluri S."/>
            <person name="Balachadran M.T."/>
            <person name="Sivarajan S.R."/>
            <person name="Poveda L."/>
            <person name="Shimizu-Inatsugi R."/>
            <person name="Schlapbach R."/>
            <person name="Sreeman S.M."/>
            <person name="Shimizu K.K."/>
        </authorList>
    </citation>
    <scope>NUCLEOTIDE SEQUENCE</scope>
</reference>
<feature type="region of interest" description="Disordered" evidence="1">
    <location>
        <begin position="298"/>
        <end position="329"/>
    </location>
</feature>
<dbReference type="PANTHER" id="PTHR46286:SF3">
    <property type="entry name" value="OS05G0145400 PROTEIN"/>
    <property type="match status" value="1"/>
</dbReference>
<dbReference type="Proteomes" id="UP001054889">
    <property type="component" value="Unassembled WGS sequence"/>
</dbReference>
<proteinExistence type="predicted"/>